<accession>A0A6B2LBX6</accession>
<evidence type="ECO:0000256" key="10">
    <source>
        <dbReference type="ARBA" id="ARBA00043193"/>
    </source>
</evidence>
<dbReference type="Gene3D" id="1.10.4080.10">
    <property type="entry name" value="ADP-ribosylation/Crystallin J1"/>
    <property type="match status" value="1"/>
</dbReference>
<evidence type="ECO:0000256" key="3">
    <source>
        <dbReference type="ARBA" id="ARBA00022801"/>
    </source>
</evidence>
<evidence type="ECO:0000256" key="12">
    <source>
        <dbReference type="PIRSR" id="PIRSR605502-1"/>
    </source>
</evidence>
<protein>
    <recommendedName>
        <fullName evidence="4">ADP-ribosylhydrolase ARH3</fullName>
        <ecNumber evidence="2">3.2.1.143</ecNumber>
    </recommendedName>
    <alternativeName>
        <fullName evidence="5">ADP-ribose glycohydrolase ARH3</fullName>
    </alternativeName>
    <alternativeName>
        <fullName evidence="6">ADP-ribosylhydrolase 3</fullName>
    </alternativeName>
    <alternativeName>
        <fullName evidence="9">O-acetyl-ADP-ribose deacetylase ARH3</fullName>
    </alternativeName>
    <alternativeName>
        <fullName evidence="10">Poly(ADP-ribose) glycohydrolase ARH3</fullName>
    </alternativeName>
    <alternativeName>
        <fullName evidence="8">[Protein ADP-ribosylarginine] hydrolase-like protein 2</fullName>
    </alternativeName>
    <alternativeName>
        <fullName evidence="7">[Protein ADP-ribosylserine] hydrolase</fullName>
    </alternativeName>
</protein>
<dbReference type="SUPFAM" id="SSF101478">
    <property type="entry name" value="ADP-ribosylglycohydrolase"/>
    <property type="match status" value="1"/>
</dbReference>
<keyword evidence="12" id="KW-0479">Metal-binding</keyword>
<reference evidence="13" key="1">
    <citation type="journal article" date="2020" name="J. Eukaryot. Microbiol.">
        <title>De novo Sequencing, Assembly and Annotation of the Transcriptome for the Free-Living Testate Amoeba Arcella intermedia.</title>
        <authorList>
            <person name="Ribeiro G.M."/>
            <person name="Porfirio-Sousa A.L."/>
            <person name="Maurer-Alcala X.X."/>
            <person name="Katz L.A."/>
            <person name="Lahr D.J.G."/>
        </authorList>
    </citation>
    <scope>NUCLEOTIDE SEQUENCE</scope>
</reference>
<name>A0A6B2LBX6_9EUKA</name>
<evidence type="ECO:0000256" key="7">
    <source>
        <dbReference type="ARBA" id="ARBA00042722"/>
    </source>
</evidence>
<organism evidence="13">
    <name type="scientific">Arcella intermedia</name>
    <dbReference type="NCBI Taxonomy" id="1963864"/>
    <lineage>
        <taxon>Eukaryota</taxon>
        <taxon>Amoebozoa</taxon>
        <taxon>Tubulinea</taxon>
        <taxon>Elardia</taxon>
        <taxon>Arcellinida</taxon>
        <taxon>Sphaerothecina</taxon>
        <taxon>Arcellidae</taxon>
        <taxon>Arcella</taxon>
    </lineage>
</organism>
<evidence type="ECO:0000256" key="9">
    <source>
        <dbReference type="ARBA" id="ARBA00043187"/>
    </source>
</evidence>
<evidence type="ECO:0000256" key="11">
    <source>
        <dbReference type="ARBA" id="ARBA00049015"/>
    </source>
</evidence>
<dbReference type="GO" id="GO:0046872">
    <property type="term" value="F:metal ion binding"/>
    <property type="evidence" value="ECO:0007669"/>
    <property type="project" value="UniProtKB-KW"/>
</dbReference>
<evidence type="ECO:0000313" key="13">
    <source>
        <dbReference type="EMBL" id="NDV34529.1"/>
    </source>
</evidence>
<evidence type="ECO:0000256" key="2">
    <source>
        <dbReference type="ARBA" id="ARBA00012255"/>
    </source>
</evidence>
<dbReference type="InterPro" id="IPR036705">
    <property type="entry name" value="Ribosyl_crysJ1_sf"/>
</dbReference>
<feature type="binding site" evidence="12">
    <location>
        <position position="206"/>
    </location>
    <ligand>
        <name>Mg(2+)</name>
        <dbReference type="ChEBI" id="CHEBI:18420"/>
        <label>1</label>
    </ligand>
</feature>
<comment type="similarity">
    <text evidence="1">Belongs to the ADP-ribosylglycohydrolase family.</text>
</comment>
<evidence type="ECO:0000256" key="5">
    <source>
        <dbReference type="ARBA" id="ARBA00042398"/>
    </source>
</evidence>
<evidence type="ECO:0000256" key="6">
    <source>
        <dbReference type="ARBA" id="ARBA00042471"/>
    </source>
</evidence>
<dbReference type="InterPro" id="IPR050792">
    <property type="entry name" value="ADP-ribosylglycohydrolase"/>
</dbReference>
<feature type="binding site" evidence="12">
    <location>
        <position position="209"/>
    </location>
    <ligand>
        <name>Mg(2+)</name>
        <dbReference type="ChEBI" id="CHEBI:18420"/>
        <label>1</label>
    </ligand>
</feature>
<dbReference type="PANTHER" id="PTHR16222">
    <property type="entry name" value="ADP-RIBOSYLGLYCOHYDROLASE"/>
    <property type="match status" value="1"/>
</dbReference>
<keyword evidence="3" id="KW-0378">Hydrolase</keyword>
<comment type="catalytic activity">
    <reaction evidence="11">
        <text>alpha-NAD(+) + H2O = ADP-D-ribose + nicotinamide + H(+)</text>
        <dbReference type="Rhea" id="RHEA:68792"/>
        <dbReference type="ChEBI" id="CHEBI:15377"/>
        <dbReference type="ChEBI" id="CHEBI:15378"/>
        <dbReference type="ChEBI" id="CHEBI:17154"/>
        <dbReference type="ChEBI" id="CHEBI:57967"/>
        <dbReference type="ChEBI" id="CHEBI:77017"/>
    </reaction>
</comment>
<dbReference type="AlphaFoldDB" id="A0A6B2LBX6"/>
<evidence type="ECO:0000256" key="4">
    <source>
        <dbReference type="ARBA" id="ARBA00041057"/>
    </source>
</evidence>
<dbReference type="InterPro" id="IPR005502">
    <property type="entry name" value="Ribosyl_crysJ1"/>
</dbReference>
<sequence length="283" mass="31261">MTIACALSLIDNPNLNKLARKYISWLVSGPFDIGGTTFRALGCHNVCQWKPKIKEQGIGKTVIECAKSKNMKSISNGCLMRATSLAIWGHKLPIEQLKEISYLETSLTNPNPLALEAVFCYRLAIVHLLNNLGDYLGAFQKAFEWAKANASVEVVEWLQKAQNREHVPVYPDGGHLKIGLIEAFIGILNRTEYYEAVKEIISKGGDTDTNGMIVGALIGATHGTSAIPEHMKRMVLNCHTNQKGSQIPRPDWLLAHQVPSLVTQLLDSAPNTLDMQLFLSNLE</sequence>
<dbReference type="PANTHER" id="PTHR16222:SF24">
    <property type="entry name" value="ADP-RIBOSYLHYDROLASE ARH3"/>
    <property type="match status" value="1"/>
</dbReference>
<feature type="binding site" evidence="12">
    <location>
        <position position="208"/>
    </location>
    <ligand>
        <name>Mg(2+)</name>
        <dbReference type="ChEBI" id="CHEBI:18420"/>
        <label>1</label>
    </ligand>
</feature>
<proteinExistence type="inferred from homology"/>
<evidence type="ECO:0000256" key="8">
    <source>
        <dbReference type="ARBA" id="ARBA00042850"/>
    </source>
</evidence>
<evidence type="ECO:0000256" key="1">
    <source>
        <dbReference type="ARBA" id="ARBA00010702"/>
    </source>
</evidence>
<dbReference type="GO" id="GO:0004649">
    <property type="term" value="F:poly(ADP-ribose) glycohydrolase activity"/>
    <property type="evidence" value="ECO:0007669"/>
    <property type="project" value="UniProtKB-EC"/>
</dbReference>
<keyword evidence="12" id="KW-0460">Magnesium</keyword>
<comment type="cofactor">
    <cofactor evidence="12">
        <name>Mg(2+)</name>
        <dbReference type="ChEBI" id="CHEBI:18420"/>
    </cofactor>
    <text evidence="12">Binds 2 magnesium ions per subunit.</text>
</comment>
<dbReference type="Pfam" id="PF03747">
    <property type="entry name" value="ADP_ribosyl_GH"/>
    <property type="match status" value="1"/>
</dbReference>
<dbReference type="EMBL" id="GIBP01005560">
    <property type="protein sequence ID" value="NDV34529.1"/>
    <property type="molecule type" value="Transcribed_RNA"/>
</dbReference>
<dbReference type="EC" id="3.2.1.143" evidence="2"/>